<dbReference type="GO" id="GO:0160105">
    <property type="term" value="F:tRNA (adenine(22)-N1)-methyltransferase activity"/>
    <property type="evidence" value="ECO:0007669"/>
    <property type="project" value="InterPro"/>
</dbReference>
<dbReference type="EMBL" id="PVUH01000012">
    <property type="protein sequence ID" value="PRW90685.1"/>
    <property type="molecule type" value="Genomic_DNA"/>
</dbReference>
<dbReference type="InterPro" id="IPR029063">
    <property type="entry name" value="SAM-dependent_MTases_sf"/>
</dbReference>
<proteinExistence type="predicted"/>
<dbReference type="SUPFAM" id="SSF53335">
    <property type="entry name" value="S-adenosyl-L-methionine-dependent methyltransferases"/>
    <property type="match status" value="1"/>
</dbReference>
<sequence>MNEHTLSQRLERVAAHIPAGARLADIGSDHAYLPVALMRRGAIAAAVAGEVAATPFQAANRTVADNGLTQHITVRLADGLAAIEAGDDITAVSLCGMGGETIRDILDSGKAHLNGRERLILQPNGGEQPLRQWLMENGYQILHEELLRENRFYYEIIVAERAEAMTYTAEQLYFGPLQMQARSREFLAKWQRILREKRKTLASLEQARQAVPEQKVQEIVQQVKWIVQLLA</sequence>
<dbReference type="PIRSF" id="PIRSF018637">
    <property type="entry name" value="TrmK"/>
    <property type="match status" value="1"/>
</dbReference>
<dbReference type="RefSeq" id="WP_106118222.1">
    <property type="nucleotide sequence ID" value="NZ_PVUH01000012.1"/>
</dbReference>
<organism evidence="1 2">
    <name type="scientific">Pseudomonas fluorescens</name>
    <dbReference type="NCBI Taxonomy" id="294"/>
    <lineage>
        <taxon>Bacteria</taxon>
        <taxon>Pseudomonadati</taxon>
        <taxon>Pseudomonadota</taxon>
        <taxon>Gammaproteobacteria</taxon>
        <taxon>Pseudomonadales</taxon>
        <taxon>Pseudomonadaceae</taxon>
        <taxon>Pseudomonas</taxon>
    </lineage>
</organism>
<comment type="caution">
    <text evidence="1">The sequence shown here is derived from an EMBL/GenBank/DDBJ whole genome shotgun (WGS) entry which is preliminary data.</text>
</comment>
<protein>
    <submittedName>
        <fullName evidence="1">tRNA (Adenine-N(1))-methyltransferase</fullName>
    </submittedName>
</protein>
<dbReference type="InterPro" id="IPR006901">
    <property type="entry name" value="TrmK"/>
</dbReference>
<keyword evidence="1" id="KW-0808">Transferase</keyword>
<reference evidence="1 2" key="1">
    <citation type="submission" date="2018-03" db="EMBL/GenBank/DDBJ databases">
        <title>Blue discolouration in mozzarella cheese caused by Pseudomonas fluorescens.</title>
        <authorList>
            <person name="Chiesa F."/>
            <person name="Dalmasso A."/>
            <person name="Lomonaco S."/>
        </authorList>
    </citation>
    <scope>NUCLEOTIDE SEQUENCE [LARGE SCALE GENOMIC DNA]</scope>
    <source>
        <strain evidence="1 2">11293</strain>
    </source>
</reference>
<name>A0A2T0I5T9_PSEFL</name>
<accession>A0A2T0I5T9</accession>
<dbReference type="AlphaFoldDB" id="A0A2T0I5T9"/>
<dbReference type="Proteomes" id="UP000239731">
    <property type="component" value="Unassembled WGS sequence"/>
</dbReference>
<dbReference type="Pfam" id="PF04816">
    <property type="entry name" value="TrmK"/>
    <property type="match status" value="1"/>
</dbReference>
<dbReference type="Gene3D" id="3.40.50.150">
    <property type="entry name" value="Vaccinia Virus protein VP39"/>
    <property type="match status" value="1"/>
</dbReference>
<evidence type="ECO:0000313" key="2">
    <source>
        <dbReference type="Proteomes" id="UP000239731"/>
    </source>
</evidence>
<keyword evidence="1" id="KW-0489">Methyltransferase</keyword>
<dbReference type="Gene3D" id="1.10.287.1890">
    <property type="match status" value="1"/>
</dbReference>
<gene>
    <name evidence="1" type="ORF">C7A10_18890</name>
</gene>
<dbReference type="PANTHER" id="PTHR38451">
    <property type="entry name" value="TRNA (ADENINE(22)-N(1))-METHYLTRANSFERASE"/>
    <property type="match status" value="1"/>
</dbReference>
<dbReference type="PANTHER" id="PTHR38451:SF1">
    <property type="entry name" value="TRNA (ADENINE(22)-N(1))-METHYLTRANSFERASE"/>
    <property type="match status" value="1"/>
</dbReference>
<evidence type="ECO:0000313" key="1">
    <source>
        <dbReference type="EMBL" id="PRW90685.1"/>
    </source>
</evidence>
<dbReference type="GO" id="GO:0032259">
    <property type="term" value="P:methylation"/>
    <property type="evidence" value="ECO:0007669"/>
    <property type="project" value="UniProtKB-KW"/>
</dbReference>